<dbReference type="InterPro" id="IPR050955">
    <property type="entry name" value="Plant_Biomass_Hydrol_Est"/>
</dbReference>
<feature type="signal peptide" evidence="3">
    <location>
        <begin position="1"/>
        <end position="21"/>
    </location>
</feature>
<evidence type="ECO:0000256" key="1">
    <source>
        <dbReference type="ARBA" id="ARBA00022729"/>
    </source>
</evidence>
<protein>
    <submittedName>
        <fullName evidence="5">Dienelactone hydrolase family protein</fullName>
    </submittedName>
</protein>
<dbReference type="Gene3D" id="3.40.50.1820">
    <property type="entry name" value="alpha/beta hydrolase"/>
    <property type="match status" value="1"/>
</dbReference>
<evidence type="ECO:0000313" key="5">
    <source>
        <dbReference type="EMBL" id="WZU67583.1"/>
    </source>
</evidence>
<keyword evidence="6" id="KW-1185">Reference proteome</keyword>
<keyword evidence="2 5" id="KW-0378">Hydrolase</keyword>
<organism evidence="5 6">
    <name type="scientific">Yoonia rhodophyticola</name>
    <dbReference type="NCBI Taxonomy" id="3137370"/>
    <lineage>
        <taxon>Bacteria</taxon>
        <taxon>Pseudomonadati</taxon>
        <taxon>Pseudomonadota</taxon>
        <taxon>Alphaproteobacteria</taxon>
        <taxon>Rhodobacterales</taxon>
        <taxon>Paracoccaceae</taxon>
        <taxon>Yoonia</taxon>
    </lineage>
</organism>
<dbReference type="PANTHER" id="PTHR43037:SF5">
    <property type="entry name" value="FERULOYL ESTERASE"/>
    <property type="match status" value="1"/>
</dbReference>
<evidence type="ECO:0000259" key="4">
    <source>
        <dbReference type="Pfam" id="PF02230"/>
    </source>
</evidence>
<dbReference type="EMBL" id="CP151767">
    <property type="protein sequence ID" value="WZU67583.1"/>
    <property type="molecule type" value="Genomic_DNA"/>
</dbReference>
<evidence type="ECO:0000256" key="3">
    <source>
        <dbReference type="SAM" id="SignalP"/>
    </source>
</evidence>
<dbReference type="Proteomes" id="UP001470809">
    <property type="component" value="Chromosome"/>
</dbReference>
<dbReference type="AlphaFoldDB" id="A0AAN0MDC4"/>
<proteinExistence type="predicted"/>
<dbReference type="GO" id="GO:0016787">
    <property type="term" value="F:hydrolase activity"/>
    <property type="evidence" value="ECO:0007669"/>
    <property type="project" value="UniProtKB-KW"/>
</dbReference>
<dbReference type="PANTHER" id="PTHR43037">
    <property type="entry name" value="UNNAMED PRODUCT-RELATED"/>
    <property type="match status" value="1"/>
</dbReference>
<accession>A0AAN0MDC4</accession>
<evidence type="ECO:0000256" key="2">
    <source>
        <dbReference type="ARBA" id="ARBA00022801"/>
    </source>
</evidence>
<dbReference type="InterPro" id="IPR029058">
    <property type="entry name" value="AB_hydrolase_fold"/>
</dbReference>
<dbReference type="PROSITE" id="PS51257">
    <property type="entry name" value="PROKAR_LIPOPROTEIN"/>
    <property type="match status" value="1"/>
</dbReference>
<sequence length="270" mass="28236">MQFARYLLSIALIAFLPNAGAACGIETDCNVAGGTYRIDTPGGGPTGAILFAHGYRGTAAGTMRNGRFRSMATDMGLAFVALDAGPGDDWQLPNAPGDNAADGQANFAYVAAVVDDLASKYGLGRDQIMITGFSAGGMLVWNLACARPDLAGGFAPVSGTFWLTPPDTCANPAASIIHMHGDRDTTVPLGGRQIANTKQGDVAEALGFYQAFGGFTDTYTRPGPGLSCDGRTNPAGDILEFCQFEGGHSFSRNYVQDAWNRFVQAGQISQ</sequence>
<dbReference type="KEGG" id="yrh:AABB31_22175"/>
<feature type="domain" description="Phospholipase/carboxylesterase/thioesterase" evidence="4">
    <location>
        <begin position="101"/>
        <end position="195"/>
    </location>
</feature>
<feature type="chain" id="PRO_5042926022" evidence="3">
    <location>
        <begin position="22"/>
        <end position="270"/>
    </location>
</feature>
<dbReference type="InterPro" id="IPR003140">
    <property type="entry name" value="PLipase/COase/thioEstase"/>
</dbReference>
<dbReference type="Pfam" id="PF02230">
    <property type="entry name" value="Abhydrolase_2"/>
    <property type="match status" value="1"/>
</dbReference>
<keyword evidence="1 3" id="KW-0732">Signal</keyword>
<gene>
    <name evidence="5" type="ORF">AABB31_22175</name>
</gene>
<name>A0AAN0MDC4_9RHOB</name>
<reference evidence="5" key="1">
    <citation type="submission" date="2024-08" db="EMBL/GenBank/DDBJ databases">
        <title>Phylogenomic analyses of a clade within the roseobacter group suggest taxonomic reassignments of species of the genera Aestuariivita, Citreicella, Loktanella, Nautella, Pelagibaca, Ruegeria, Thalassobius, Thiobacimonas and Tropicibacter, and the proposal o.</title>
        <authorList>
            <person name="Jeon C.O."/>
        </authorList>
    </citation>
    <scope>NUCLEOTIDE SEQUENCE</scope>
    <source>
        <strain evidence="5">SS1-5</strain>
    </source>
</reference>
<dbReference type="SUPFAM" id="SSF53474">
    <property type="entry name" value="alpha/beta-Hydrolases"/>
    <property type="match status" value="1"/>
</dbReference>
<dbReference type="RefSeq" id="WP_342076894.1">
    <property type="nucleotide sequence ID" value="NZ_CP151767.2"/>
</dbReference>
<evidence type="ECO:0000313" key="6">
    <source>
        <dbReference type="Proteomes" id="UP001470809"/>
    </source>
</evidence>